<protein>
    <submittedName>
        <fullName evidence="2">Unnamed protein product</fullName>
    </submittedName>
</protein>
<name>A0A9W6TSF4_9STRA</name>
<dbReference type="EMBL" id="BSXW01000313">
    <property type="protein sequence ID" value="GMF18334.1"/>
    <property type="molecule type" value="Genomic_DNA"/>
</dbReference>
<gene>
    <name evidence="2" type="ORF">Plil01_000684800</name>
</gene>
<evidence type="ECO:0000313" key="3">
    <source>
        <dbReference type="Proteomes" id="UP001165083"/>
    </source>
</evidence>
<accession>A0A9W6TSF4</accession>
<keyword evidence="3" id="KW-1185">Reference proteome</keyword>
<organism evidence="2 3">
    <name type="scientific">Phytophthora lilii</name>
    <dbReference type="NCBI Taxonomy" id="2077276"/>
    <lineage>
        <taxon>Eukaryota</taxon>
        <taxon>Sar</taxon>
        <taxon>Stramenopiles</taxon>
        <taxon>Oomycota</taxon>
        <taxon>Peronosporomycetes</taxon>
        <taxon>Peronosporales</taxon>
        <taxon>Peronosporaceae</taxon>
        <taxon>Phytophthora</taxon>
    </lineage>
</organism>
<evidence type="ECO:0000313" key="2">
    <source>
        <dbReference type="EMBL" id="GMF18334.1"/>
    </source>
</evidence>
<feature type="compositionally biased region" description="Polar residues" evidence="1">
    <location>
        <begin position="71"/>
        <end position="82"/>
    </location>
</feature>
<dbReference type="OrthoDB" id="127493at2759"/>
<feature type="region of interest" description="Disordered" evidence="1">
    <location>
        <begin position="53"/>
        <end position="89"/>
    </location>
</feature>
<dbReference type="Proteomes" id="UP001165083">
    <property type="component" value="Unassembled WGS sequence"/>
</dbReference>
<dbReference type="AlphaFoldDB" id="A0A9W6TSF4"/>
<comment type="caution">
    <text evidence="2">The sequence shown here is derived from an EMBL/GenBank/DDBJ whole genome shotgun (WGS) entry which is preliminary data.</text>
</comment>
<evidence type="ECO:0000256" key="1">
    <source>
        <dbReference type="SAM" id="MobiDB-lite"/>
    </source>
</evidence>
<reference evidence="2" key="1">
    <citation type="submission" date="2023-04" db="EMBL/GenBank/DDBJ databases">
        <title>Phytophthora lilii NBRC 32176.</title>
        <authorList>
            <person name="Ichikawa N."/>
            <person name="Sato H."/>
            <person name="Tonouchi N."/>
        </authorList>
    </citation>
    <scope>NUCLEOTIDE SEQUENCE</scope>
    <source>
        <strain evidence="2">NBRC 32176</strain>
    </source>
</reference>
<proteinExistence type="predicted"/>
<sequence>MEDADAAFLAEFLDHCHTSEGGELVNSLAKAGGDEHLVPSQQLPAETEELLSNFGTSSNEEEAEEKEENAPSNGECQRTASAATEREKKLKEPFRWKNAVKSGTLRLPRDDYCFERLSAEDVDTNVVRYDAKRNQGVLYFDGADRIVFPYSFDQVSEAISTIIMSYPDASIETVKATASKNTLTMKYRVQFKGQGEFDGLQSYETCWMVARPPHDSDFAAKGSTIVESYGRLVPMGLGLTSAKDESIDHFVTTLSEAGKQGILEMIDAMEKMMLDDSSS</sequence>